<evidence type="ECO:0000256" key="7">
    <source>
        <dbReference type="ARBA" id="ARBA00023065"/>
    </source>
</evidence>
<keyword evidence="6 10" id="KW-1133">Transmembrane helix</keyword>
<sequence>MTGEVIENKNRIFLNKDLFKLFLPLVIEQGLEYIVGMADSIMVAQVGEAAVSGVSLVDFIMALLISIFAALATGGAVIAGQYFGKKDISKAKETGRQLLKISVWFSVFIMITVYMVKPLIFKYMFGGISTEVQKAANIYFLIVLPSVPFLALYNSGAAIFRTTGNSKLPMQIMLSMNILNVIGNGILVIIFHMGVAGVAIPTLVSRIGAAIIILYLANKKEMKLSIKGWMKTKFDKKIIKQILNIGMPFGFENGMFYLGRLVVLSVVASFGTASIAANSVGGTIVMFEVLPGMAINLGLSVIVSRVYGMGDYEQLKYYNRKIIRIIHGTFIVSTLIVLGLMPLIMKVYNLSPEATEMAWFIVVSHGVLMILIWPAAYSLPVIFRGVGNAKFPMIVSMTSMILCRIVLAYVFAFGFGMGMIGTWVAMFFDWVVKAIIFGVYYLKNMWIKIKK</sequence>
<dbReference type="InterPro" id="IPR050222">
    <property type="entry name" value="MATE_MdtK"/>
</dbReference>
<dbReference type="InterPro" id="IPR048279">
    <property type="entry name" value="MdtK-like"/>
</dbReference>
<accession>A0A7U6R0A7</accession>
<keyword evidence="3" id="KW-0050">Antiport</keyword>
<feature type="transmembrane region" description="Helical" evidence="10">
    <location>
        <begin position="391"/>
        <end position="414"/>
    </location>
</feature>
<dbReference type="AlphaFoldDB" id="A0A7U6R0A7"/>
<organism evidence="11 12">
    <name type="scientific">Leptotrichia wadei</name>
    <dbReference type="NCBI Taxonomy" id="157687"/>
    <lineage>
        <taxon>Bacteria</taxon>
        <taxon>Fusobacteriati</taxon>
        <taxon>Fusobacteriota</taxon>
        <taxon>Fusobacteriia</taxon>
        <taxon>Fusobacteriales</taxon>
        <taxon>Leptotrichiaceae</taxon>
        <taxon>Leptotrichia</taxon>
    </lineage>
</organism>
<dbReference type="GO" id="GO:0005886">
    <property type="term" value="C:plasma membrane"/>
    <property type="evidence" value="ECO:0007669"/>
    <property type="project" value="UniProtKB-SubCell"/>
</dbReference>
<feature type="transmembrane region" description="Helical" evidence="10">
    <location>
        <begin position="357"/>
        <end position="379"/>
    </location>
</feature>
<keyword evidence="4" id="KW-1003">Cell membrane</keyword>
<gene>
    <name evidence="11" type="ORF">JCM16777_1415</name>
</gene>
<feature type="transmembrane region" description="Helical" evidence="10">
    <location>
        <begin position="136"/>
        <end position="160"/>
    </location>
</feature>
<evidence type="ECO:0000313" key="11">
    <source>
        <dbReference type="EMBL" id="BBM43165.1"/>
    </source>
</evidence>
<evidence type="ECO:0000256" key="1">
    <source>
        <dbReference type="ARBA" id="ARBA00004651"/>
    </source>
</evidence>
<feature type="transmembrane region" description="Helical" evidence="10">
    <location>
        <begin position="98"/>
        <end position="116"/>
    </location>
</feature>
<feature type="transmembrane region" description="Helical" evidence="10">
    <location>
        <begin position="198"/>
        <end position="217"/>
    </location>
</feature>
<feature type="transmembrane region" description="Helical" evidence="10">
    <location>
        <begin position="56"/>
        <end position="78"/>
    </location>
</feature>
<proteinExistence type="predicted"/>
<dbReference type="GO" id="GO:0015297">
    <property type="term" value="F:antiporter activity"/>
    <property type="evidence" value="ECO:0007669"/>
    <property type="project" value="UniProtKB-KW"/>
</dbReference>
<feature type="transmembrane region" description="Helical" evidence="10">
    <location>
        <begin position="420"/>
        <end position="442"/>
    </location>
</feature>
<dbReference type="Pfam" id="PF01554">
    <property type="entry name" value="MatE"/>
    <property type="match status" value="2"/>
</dbReference>
<keyword evidence="2" id="KW-0813">Transport</keyword>
<dbReference type="NCBIfam" id="TIGR00797">
    <property type="entry name" value="matE"/>
    <property type="match status" value="1"/>
</dbReference>
<evidence type="ECO:0000256" key="3">
    <source>
        <dbReference type="ARBA" id="ARBA00022449"/>
    </source>
</evidence>
<dbReference type="GO" id="GO:0006811">
    <property type="term" value="P:monoatomic ion transport"/>
    <property type="evidence" value="ECO:0007669"/>
    <property type="project" value="UniProtKB-KW"/>
</dbReference>
<comment type="subcellular location">
    <subcellularLocation>
        <location evidence="1">Cell membrane</location>
        <topology evidence="1">Multi-pass membrane protein</topology>
    </subcellularLocation>
</comment>
<keyword evidence="5 10" id="KW-0812">Transmembrane</keyword>
<dbReference type="PANTHER" id="PTHR43298:SF2">
    <property type="entry name" value="FMN_FAD EXPORTER YEEO-RELATED"/>
    <property type="match status" value="1"/>
</dbReference>
<dbReference type="PIRSF" id="PIRSF006603">
    <property type="entry name" value="DinF"/>
    <property type="match status" value="1"/>
</dbReference>
<dbReference type="GO" id="GO:0042910">
    <property type="term" value="F:xenobiotic transmembrane transporter activity"/>
    <property type="evidence" value="ECO:0007669"/>
    <property type="project" value="InterPro"/>
</dbReference>
<dbReference type="CDD" id="cd13137">
    <property type="entry name" value="MATE_NorM_like"/>
    <property type="match status" value="1"/>
</dbReference>
<name>A0A7U6R0A7_9FUSO</name>
<feature type="transmembrane region" description="Helical" evidence="10">
    <location>
        <begin position="283"/>
        <end position="304"/>
    </location>
</feature>
<evidence type="ECO:0000256" key="5">
    <source>
        <dbReference type="ARBA" id="ARBA00022692"/>
    </source>
</evidence>
<evidence type="ECO:0000256" key="2">
    <source>
        <dbReference type="ARBA" id="ARBA00022448"/>
    </source>
</evidence>
<dbReference type="Proteomes" id="UP000321943">
    <property type="component" value="Chromosome"/>
</dbReference>
<protein>
    <recommendedName>
        <fullName evidence="9">Multidrug-efflux transporter</fullName>
    </recommendedName>
</protein>
<dbReference type="RefSeq" id="WP_018499001.1">
    <property type="nucleotide sequence ID" value="NZ_AP019829.2"/>
</dbReference>
<evidence type="ECO:0000256" key="9">
    <source>
        <dbReference type="ARBA" id="ARBA00031636"/>
    </source>
</evidence>
<keyword evidence="8 10" id="KW-0472">Membrane</keyword>
<dbReference type="KEGG" id="lwd:JCM16777_1415"/>
<evidence type="ECO:0000256" key="6">
    <source>
        <dbReference type="ARBA" id="ARBA00022989"/>
    </source>
</evidence>
<evidence type="ECO:0000313" key="12">
    <source>
        <dbReference type="Proteomes" id="UP000321943"/>
    </source>
</evidence>
<evidence type="ECO:0000256" key="10">
    <source>
        <dbReference type="SAM" id="Phobius"/>
    </source>
</evidence>
<dbReference type="EMBL" id="AP019829">
    <property type="protein sequence ID" value="BBM43165.1"/>
    <property type="molecule type" value="Genomic_DNA"/>
</dbReference>
<reference evidence="11 12" key="1">
    <citation type="submission" date="2019-07" db="EMBL/GenBank/DDBJ databases">
        <title>Complete Genome Sequence of Leptotrichia wadei Strain JCM16777.</title>
        <authorList>
            <person name="Watanabe S."/>
            <person name="Cui L."/>
        </authorList>
    </citation>
    <scope>NUCLEOTIDE SEQUENCE [LARGE SCALE GENOMIC DNA]</scope>
    <source>
        <strain evidence="11 12">JCM16777</strain>
    </source>
</reference>
<feature type="transmembrane region" description="Helical" evidence="10">
    <location>
        <begin position="172"/>
        <end position="192"/>
    </location>
</feature>
<dbReference type="InterPro" id="IPR002528">
    <property type="entry name" value="MATE_fam"/>
</dbReference>
<keyword evidence="7" id="KW-0406">Ion transport</keyword>
<feature type="transmembrane region" description="Helical" evidence="10">
    <location>
        <begin position="21"/>
        <end position="44"/>
    </location>
</feature>
<evidence type="ECO:0000256" key="8">
    <source>
        <dbReference type="ARBA" id="ARBA00023136"/>
    </source>
</evidence>
<evidence type="ECO:0000256" key="4">
    <source>
        <dbReference type="ARBA" id="ARBA00022475"/>
    </source>
</evidence>
<dbReference type="PANTHER" id="PTHR43298">
    <property type="entry name" value="MULTIDRUG RESISTANCE PROTEIN NORM-RELATED"/>
    <property type="match status" value="1"/>
</dbReference>
<feature type="transmembrane region" description="Helical" evidence="10">
    <location>
        <begin position="325"/>
        <end position="345"/>
    </location>
</feature>
<dbReference type="GeneID" id="84804727"/>